<comment type="caution">
    <text evidence="1">The sequence shown here is derived from an EMBL/GenBank/DDBJ whole genome shotgun (WGS) entry which is preliminary data.</text>
</comment>
<dbReference type="RefSeq" id="WP_142856127.1">
    <property type="nucleotide sequence ID" value="NZ_SGOE01000002.1"/>
</dbReference>
<dbReference type="AlphaFoldDB" id="A0A546Y2P2"/>
<sequence length="384" mass="40993">MTAARFPSLVPDCGGLIHTIAFALPTAFFTDGSDREDVSPLIPLGNLLSALPREIIAVIVIDRACIPSARHWLGGLAITCVTELLALDTNGNIAHPWIQDVFHVRAGSDGATTELVSARGNPCADALANRFGLATAAADILLDGGNQLVGLDFRLVGHSSLQGGGTGGRPAGHLQQRQRIQALDGRTLYSFGYRPEDLGASAAPAGLSPVKSPPSTMPGGKMHQCGFHVDQFVSVTGLRRDDRPLLLVADPMTHGGCSARAVSDLKQKLDASVLSLIRQGFAIARNPIPVSPAIDSNKCIPRLYNNVILENVARPGQIQPFVWLPHFGDRETLEWFDEENRKIWKGLGFDPIGVAGWSHLASRNGALRCATKVMRRAPASVPPL</sequence>
<reference evidence="1 2" key="1">
    <citation type="journal article" date="2019" name="Appl. Microbiol. Biotechnol.">
        <title>Differential efficiency of wild type rhizogenic strains for rol gene transformation of plants.</title>
        <authorList>
            <person name="Desmet S."/>
            <person name="De Keyser E."/>
            <person name="Van Vaerenbergh J."/>
            <person name="Baeyen S."/>
            <person name="Van Huylenbroeck J."/>
            <person name="Geelen D."/>
            <person name="Dhooghe E."/>
        </authorList>
    </citation>
    <scope>NUCLEOTIDE SEQUENCE [LARGE SCALE GENOMIC DNA]</scope>
    <source>
        <strain evidence="1 2">MAFF210266</strain>
    </source>
</reference>
<name>A0A546Y2P2_AGRTU</name>
<dbReference type="Proteomes" id="UP000317023">
    <property type="component" value="Unassembled WGS sequence"/>
</dbReference>
<dbReference type="EMBL" id="SGOE01000002">
    <property type="protein sequence ID" value="TRB07233.1"/>
    <property type="molecule type" value="Genomic_DNA"/>
</dbReference>
<evidence type="ECO:0000313" key="2">
    <source>
        <dbReference type="Proteomes" id="UP000317023"/>
    </source>
</evidence>
<organism evidence="1 2">
    <name type="scientific">Agrobacterium tumefaciens</name>
    <dbReference type="NCBI Taxonomy" id="358"/>
    <lineage>
        <taxon>Bacteria</taxon>
        <taxon>Pseudomonadati</taxon>
        <taxon>Pseudomonadota</taxon>
        <taxon>Alphaproteobacteria</taxon>
        <taxon>Hyphomicrobiales</taxon>
        <taxon>Rhizobiaceae</taxon>
        <taxon>Rhizobium/Agrobacterium group</taxon>
        <taxon>Agrobacterium</taxon>
        <taxon>Agrobacterium tumefaciens complex</taxon>
    </lineage>
</organism>
<evidence type="ECO:0000313" key="1">
    <source>
        <dbReference type="EMBL" id="TRB07233.1"/>
    </source>
</evidence>
<protein>
    <submittedName>
        <fullName evidence="1">Uncharacterized protein</fullName>
    </submittedName>
</protein>
<gene>
    <name evidence="1" type="ORF">EXN61_08895</name>
</gene>
<proteinExistence type="predicted"/>
<accession>A0A546Y2P2</accession>